<dbReference type="InterPro" id="IPR029045">
    <property type="entry name" value="ClpP/crotonase-like_dom_sf"/>
</dbReference>
<name>A0ABX1JHH0_9PSEU</name>
<evidence type="ECO:0000313" key="2">
    <source>
        <dbReference type="Proteomes" id="UP000715441"/>
    </source>
</evidence>
<dbReference type="SUPFAM" id="SSF52096">
    <property type="entry name" value="ClpP/crotonase"/>
    <property type="match status" value="1"/>
</dbReference>
<gene>
    <name evidence="1" type="ORF">HFP15_41060</name>
</gene>
<protein>
    <submittedName>
        <fullName evidence="1">Enoyl-CoA hydratase/isomerase family protein</fullName>
    </submittedName>
</protein>
<proteinExistence type="predicted"/>
<dbReference type="PANTHER" id="PTHR43459:SF1">
    <property type="entry name" value="EG:BACN32G11.4 PROTEIN"/>
    <property type="match status" value="1"/>
</dbReference>
<organism evidence="1 2">
    <name type="scientific">Amycolatopsis acididurans</name>
    <dbReference type="NCBI Taxonomy" id="2724524"/>
    <lineage>
        <taxon>Bacteria</taxon>
        <taxon>Bacillati</taxon>
        <taxon>Actinomycetota</taxon>
        <taxon>Actinomycetes</taxon>
        <taxon>Pseudonocardiales</taxon>
        <taxon>Pseudonocardiaceae</taxon>
        <taxon>Amycolatopsis</taxon>
    </lineage>
</organism>
<dbReference type="CDD" id="cd06558">
    <property type="entry name" value="crotonase-like"/>
    <property type="match status" value="1"/>
</dbReference>
<dbReference type="Proteomes" id="UP000715441">
    <property type="component" value="Unassembled WGS sequence"/>
</dbReference>
<dbReference type="RefSeq" id="WP_168523846.1">
    <property type="nucleotide sequence ID" value="NZ_JAAXLS010000086.1"/>
</dbReference>
<dbReference type="Pfam" id="PF00378">
    <property type="entry name" value="ECH_1"/>
    <property type="match status" value="1"/>
</dbReference>
<keyword evidence="2" id="KW-1185">Reference proteome</keyword>
<evidence type="ECO:0000313" key="1">
    <source>
        <dbReference type="EMBL" id="NKQ59248.1"/>
    </source>
</evidence>
<dbReference type="PANTHER" id="PTHR43459">
    <property type="entry name" value="ENOYL-COA HYDRATASE"/>
    <property type="match status" value="1"/>
</dbReference>
<comment type="caution">
    <text evidence="1">The sequence shown here is derived from an EMBL/GenBank/DDBJ whole genome shotgun (WGS) entry which is preliminary data.</text>
</comment>
<accession>A0ABX1JHH0</accession>
<dbReference type="Gene3D" id="3.90.226.10">
    <property type="entry name" value="2-enoyl-CoA Hydratase, Chain A, domain 1"/>
    <property type="match status" value="1"/>
</dbReference>
<reference evidence="1 2" key="1">
    <citation type="submission" date="2020-04" db="EMBL/GenBank/DDBJ databases">
        <title>Novel species.</title>
        <authorList>
            <person name="Teo W.F.A."/>
            <person name="Lipun K."/>
            <person name="Srisuk N."/>
            <person name="Duangmal K."/>
        </authorList>
    </citation>
    <scope>NUCLEOTIDE SEQUENCE [LARGE SCALE GENOMIC DNA]</scope>
    <source>
        <strain evidence="1 2">K13G38</strain>
    </source>
</reference>
<dbReference type="InterPro" id="IPR001753">
    <property type="entry name" value="Enoyl-CoA_hydra/iso"/>
</dbReference>
<dbReference type="EMBL" id="JAAXLS010000086">
    <property type="protein sequence ID" value="NKQ59248.1"/>
    <property type="molecule type" value="Genomic_DNA"/>
</dbReference>
<sequence length="263" mass="27740">MSDRELRLDRPTSDVAVVTLQRPDHRNAIGWQTWAELDAALGEASEDGVTRALVLTGAAGCFSAGGDVKSSPSRGEGIGAPSARLSVGHRVVTRLMRLPVPTIAAVEGFAVGVAWSLVLCCDLVVAAEDAFFAAPFTQRGLAPDGGLAWFLTRSLGRNRAAELLMLGDRLPAPAAAAAGLVNRVVPPGNALDTAVELAGRLITGAPDALMLTKRMIRAADPELDRFLDVEWFAATLALHGPEAVEGRAAFAEKRPADFTRRAR</sequence>